<comment type="caution">
    <text evidence="1">The sequence shown here is derived from an EMBL/GenBank/DDBJ whole genome shotgun (WGS) entry which is preliminary data.</text>
</comment>
<dbReference type="Proteomes" id="UP000287224">
    <property type="component" value="Unassembled WGS sequence"/>
</dbReference>
<gene>
    <name evidence="1" type="ORF">KDAU_65170</name>
</gene>
<accession>A0A401ZQK3</accession>
<sequence length="59" mass="7278">MVYIEKRCRVCNAVITWEQSDTACKMHCRDRLYTESYRIERHKEKSYRKNHPCRQQIGE</sequence>
<evidence type="ECO:0000313" key="2">
    <source>
        <dbReference type="Proteomes" id="UP000287224"/>
    </source>
</evidence>
<organism evidence="1 2">
    <name type="scientific">Dictyobacter aurantiacus</name>
    <dbReference type="NCBI Taxonomy" id="1936993"/>
    <lineage>
        <taxon>Bacteria</taxon>
        <taxon>Bacillati</taxon>
        <taxon>Chloroflexota</taxon>
        <taxon>Ktedonobacteria</taxon>
        <taxon>Ktedonobacterales</taxon>
        <taxon>Dictyobacteraceae</taxon>
        <taxon>Dictyobacter</taxon>
    </lineage>
</organism>
<keyword evidence="2" id="KW-1185">Reference proteome</keyword>
<dbReference type="AlphaFoldDB" id="A0A401ZQK3"/>
<protein>
    <submittedName>
        <fullName evidence="1">Uncharacterized protein</fullName>
    </submittedName>
</protein>
<proteinExistence type="predicted"/>
<dbReference type="RefSeq" id="WP_126601611.1">
    <property type="nucleotide sequence ID" value="NZ_BIFQ01000002.1"/>
</dbReference>
<name>A0A401ZQK3_9CHLR</name>
<evidence type="ECO:0000313" key="1">
    <source>
        <dbReference type="EMBL" id="GCE09188.1"/>
    </source>
</evidence>
<dbReference type="EMBL" id="BIFQ01000002">
    <property type="protein sequence ID" value="GCE09188.1"/>
    <property type="molecule type" value="Genomic_DNA"/>
</dbReference>
<reference evidence="2" key="1">
    <citation type="submission" date="2018-12" db="EMBL/GenBank/DDBJ databases">
        <title>Tengunoibacter tsumagoiensis gen. nov., sp. nov., Dictyobacter kobayashii sp. nov., D. alpinus sp. nov., and D. joshuensis sp. nov. and description of Dictyobacteraceae fam. nov. within the order Ktedonobacterales isolated from Tengu-no-mugimeshi.</title>
        <authorList>
            <person name="Wang C.M."/>
            <person name="Zheng Y."/>
            <person name="Sakai Y."/>
            <person name="Toyoda A."/>
            <person name="Minakuchi Y."/>
            <person name="Abe K."/>
            <person name="Yokota A."/>
            <person name="Yabe S."/>
        </authorList>
    </citation>
    <scope>NUCLEOTIDE SEQUENCE [LARGE SCALE GENOMIC DNA]</scope>
    <source>
        <strain evidence="2">S-27</strain>
    </source>
</reference>